<organism evidence="1 2">
    <name type="scientific">Elysia crispata</name>
    <name type="common">lettuce slug</name>
    <dbReference type="NCBI Taxonomy" id="231223"/>
    <lineage>
        <taxon>Eukaryota</taxon>
        <taxon>Metazoa</taxon>
        <taxon>Spiralia</taxon>
        <taxon>Lophotrochozoa</taxon>
        <taxon>Mollusca</taxon>
        <taxon>Gastropoda</taxon>
        <taxon>Heterobranchia</taxon>
        <taxon>Euthyneura</taxon>
        <taxon>Panpulmonata</taxon>
        <taxon>Sacoglossa</taxon>
        <taxon>Placobranchoidea</taxon>
        <taxon>Plakobranchidae</taxon>
        <taxon>Elysia</taxon>
    </lineage>
</organism>
<name>A0AAE0YI33_9GAST</name>
<reference evidence="1" key="1">
    <citation type="journal article" date="2023" name="G3 (Bethesda)">
        <title>A reference genome for the long-term kleptoplast-retaining sea slug Elysia crispata morphotype clarki.</title>
        <authorList>
            <person name="Eastman K.E."/>
            <person name="Pendleton A.L."/>
            <person name="Shaikh M.A."/>
            <person name="Suttiyut T."/>
            <person name="Ogas R."/>
            <person name="Tomko P."/>
            <person name="Gavelis G."/>
            <person name="Widhalm J.R."/>
            <person name="Wisecaver J.H."/>
        </authorList>
    </citation>
    <scope>NUCLEOTIDE SEQUENCE</scope>
    <source>
        <strain evidence="1">ECLA1</strain>
    </source>
</reference>
<proteinExistence type="predicted"/>
<accession>A0AAE0YI33</accession>
<dbReference type="EMBL" id="JAWDGP010006152">
    <property type="protein sequence ID" value="KAK3746337.1"/>
    <property type="molecule type" value="Genomic_DNA"/>
</dbReference>
<evidence type="ECO:0000313" key="1">
    <source>
        <dbReference type="EMBL" id="KAK3746337.1"/>
    </source>
</evidence>
<comment type="caution">
    <text evidence="1">The sequence shown here is derived from an EMBL/GenBank/DDBJ whole genome shotgun (WGS) entry which is preliminary data.</text>
</comment>
<dbReference type="Proteomes" id="UP001283361">
    <property type="component" value="Unassembled WGS sequence"/>
</dbReference>
<protein>
    <submittedName>
        <fullName evidence="1">Uncharacterized protein</fullName>
    </submittedName>
</protein>
<keyword evidence="2" id="KW-1185">Reference proteome</keyword>
<gene>
    <name evidence="1" type="ORF">RRG08_049741</name>
</gene>
<dbReference type="AlphaFoldDB" id="A0AAE0YI33"/>
<sequence length="102" mass="12134">MHIFNRGKCLRLFNKELFDYHLERWVYISKNRCRGLRVAMTTLNDKKEISLSKASTKNGATALIRKQNQDRVKTAPGNKTLRRKMISYSAEKERNILERWTF</sequence>
<evidence type="ECO:0000313" key="2">
    <source>
        <dbReference type="Proteomes" id="UP001283361"/>
    </source>
</evidence>